<sequence>MAEKTVLLLIDPLNEFLHPDGKLYPRLQPSLEASSSVENMRRLVAEARKRKIPIFYCQHQLTPEGHFECWNHKSKSQQAIEKMGSFRLGSFGGKIYNGLEPDPQNGDVEVSRHWNSSSFANTDLDYQLHQRDITHIVCAGMVANTCLESTARYGVELGYHTTIISDATAGFSIQLKDVGEKIVWPTIVDQVFTVDQWAKSFDSTHHL</sequence>
<accession>A0ACC1MTS4</accession>
<name>A0ACC1MTS4_9HYPO</name>
<gene>
    <name evidence="1" type="ORF">NQ176_g8433</name>
</gene>
<dbReference type="EMBL" id="JANJQO010001645">
    <property type="protein sequence ID" value="KAJ2969908.1"/>
    <property type="molecule type" value="Genomic_DNA"/>
</dbReference>
<reference evidence="1" key="1">
    <citation type="submission" date="2022-08" db="EMBL/GenBank/DDBJ databases">
        <title>Genome Sequence of Lecanicillium fungicola.</title>
        <authorList>
            <person name="Buettner E."/>
        </authorList>
    </citation>
    <scope>NUCLEOTIDE SEQUENCE</scope>
    <source>
        <strain evidence="1">Babe33</strain>
    </source>
</reference>
<keyword evidence="2" id="KW-1185">Reference proteome</keyword>
<evidence type="ECO:0000313" key="1">
    <source>
        <dbReference type="EMBL" id="KAJ2969908.1"/>
    </source>
</evidence>
<proteinExistence type="predicted"/>
<organism evidence="1 2">
    <name type="scientific">Zarea fungicola</name>
    <dbReference type="NCBI Taxonomy" id="93591"/>
    <lineage>
        <taxon>Eukaryota</taxon>
        <taxon>Fungi</taxon>
        <taxon>Dikarya</taxon>
        <taxon>Ascomycota</taxon>
        <taxon>Pezizomycotina</taxon>
        <taxon>Sordariomycetes</taxon>
        <taxon>Hypocreomycetidae</taxon>
        <taxon>Hypocreales</taxon>
        <taxon>Cordycipitaceae</taxon>
        <taxon>Zarea</taxon>
    </lineage>
</organism>
<evidence type="ECO:0000313" key="2">
    <source>
        <dbReference type="Proteomes" id="UP001143910"/>
    </source>
</evidence>
<comment type="caution">
    <text evidence="1">The sequence shown here is derived from an EMBL/GenBank/DDBJ whole genome shotgun (WGS) entry which is preliminary data.</text>
</comment>
<dbReference type="Proteomes" id="UP001143910">
    <property type="component" value="Unassembled WGS sequence"/>
</dbReference>
<protein>
    <submittedName>
        <fullName evidence="1">Uncharacterized protein</fullName>
    </submittedName>
</protein>